<dbReference type="EMBL" id="UOGF01000044">
    <property type="protein sequence ID" value="VAX28931.1"/>
    <property type="molecule type" value="Genomic_DNA"/>
</dbReference>
<name>A0A3B1CR25_9ZZZZ</name>
<gene>
    <name evidence="10" type="ORF">MNBD_NITROSPIRAE01-1638</name>
</gene>
<evidence type="ECO:0000256" key="6">
    <source>
        <dbReference type="ARBA" id="ARBA00022619"/>
    </source>
</evidence>
<dbReference type="AlphaFoldDB" id="A0A3B1CR25"/>
<evidence type="ECO:0000256" key="5">
    <source>
        <dbReference type="ARBA" id="ARBA00013950"/>
    </source>
</evidence>
<evidence type="ECO:0000256" key="4">
    <source>
        <dbReference type="ARBA" id="ARBA00012827"/>
    </source>
</evidence>
<evidence type="ECO:0000256" key="3">
    <source>
        <dbReference type="ARBA" id="ARBA00004887"/>
    </source>
</evidence>
<dbReference type="PIRSF" id="PIRSF000498">
    <property type="entry name" value="Riboflavin_syn_A"/>
    <property type="match status" value="1"/>
</dbReference>
<dbReference type="SUPFAM" id="SSF63380">
    <property type="entry name" value="Riboflavin synthase domain-like"/>
    <property type="match status" value="2"/>
</dbReference>
<keyword evidence="7 10" id="KW-0808">Transferase</keyword>
<comment type="catalytic activity">
    <reaction evidence="1">
        <text>2 6,7-dimethyl-8-(1-D-ribityl)lumazine + H(+) = 5-amino-6-(D-ribitylamino)uracil + riboflavin</text>
        <dbReference type="Rhea" id="RHEA:20772"/>
        <dbReference type="ChEBI" id="CHEBI:15378"/>
        <dbReference type="ChEBI" id="CHEBI:15934"/>
        <dbReference type="ChEBI" id="CHEBI:57986"/>
        <dbReference type="ChEBI" id="CHEBI:58201"/>
        <dbReference type="EC" id="2.5.1.9"/>
    </reaction>
</comment>
<dbReference type="InterPro" id="IPR001783">
    <property type="entry name" value="Lumazine-bd"/>
</dbReference>
<dbReference type="InterPro" id="IPR023366">
    <property type="entry name" value="ATP_synth_asu-like_sf"/>
</dbReference>
<dbReference type="NCBIfam" id="NF009566">
    <property type="entry name" value="PRK13020.1"/>
    <property type="match status" value="1"/>
</dbReference>
<reference evidence="10" key="1">
    <citation type="submission" date="2018-06" db="EMBL/GenBank/DDBJ databases">
        <authorList>
            <person name="Zhirakovskaya E."/>
        </authorList>
    </citation>
    <scope>NUCLEOTIDE SEQUENCE</scope>
</reference>
<dbReference type="FunFam" id="2.40.30.20:FF:000004">
    <property type="entry name" value="Riboflavin synthase, alpha subunit"/>
    <property type="match status" value="1"/>
</dbReference>
<comment type="pathway">
    <text evidence="3">Cofactor biosynthesis; riboflavin biosynthesis; riboflavin from 2-hydroxy-3-oxobutyl phosphate and 5-amino-6-(D-ribitylamino)uracil: step 2/2.</text>
</comment>
<evidence type="ECO:0000259" key="9">
    <source>
        <dbReference type="PROSITE" id="PS51177"/>
    </source>
</evidence>
<dbReference type="GO" id="GO:0004746">
    <property type="term" value="F:riboflavin synthase activity"/>
    <property type="evidence" value="ECO:0007669"/>
    <property type="project" value="UniProtKB-EC"/>
</dbReference>
<dbReference type="InterPro" id="IPR017938">
    <property type="entry name" value="Riboflavin_synthase-like_b-brl"/>
</dbReference>
<dbReference type="PANTHER" id="PTHR21098">
    <property type="entry name" value="RIBOFLAVIN SYNTHASE ALPHA CHAIN"/>
    <property type="match status" value="1"/>
</dbReference>
<sequence length="204" mass="22141">MFTGIIEEMGRVETFVEEGEMHRLSITAKEVMEGLTTGESVTINGACMTVLNLTENRFSCDVSPETRRLTNLGDLKSGDPVNLERAMCLNDRLGGHMVSGHVEGLGQIVSKRPSENAILMTIEVPPHILKYCVSKGSIALDGVSMTINRISEKGLEICMIPHTAKMTTLGIKMLGETLNVESDLIGRYVARLLEGGLVSSPYAT</sequence>
<dbReference type="FunFam" id="2.40.30.20:FF:000003">
    <property type="entry name" value="Riboflavin synthase, alpha subunit"/>
    <property type="match status" value="1"/>
</dbReference>
<evidence type="ECO:0000256" key="7">
    <source>
        <dbReference type="ARBA" id="ARBA00022679"/>
    </source>
</evidence>
<evidence type="ECO:0000256" key="2">
    <source>
        <dbReference type="ARBA" id="ARBA00002803"/>
    </source>
</evidence>
<dbReference type="PANTHER" id="PTHR21098:SF12">
    <property type="entry name" value="RIBOFLAVIN SYNTHASE"/>
    <property type="match status" value="1"/>
</dbReference>
<dbReference type="Pfam" id="PF00677">
    <property type="entry name" value="Lum_binding"/>
    <property type="match status" value="2"/>
</dbReference>
<keyword evidence="6" id="KW-0686">Riboflavin biosynthesis</keyword>
<dbReference type="PROSITE" id="PS51177">
    <property type="entry name" value="LUMAZINE_BIND"/>
    <property type="match status" value="2"/>
</dbReference>
<organism evidence="10">
    <name type="scientific">hydrothermal vent metagenome</name>
    <dbReference type="NCBI Taxonomy" id="652676"/>
    <lineage>
        <taxon>unclassified sequences</taxon>
        <taxon>metagenomes</taxon>
        <taxon>ecological metagenomes</taxon>
    </lineage>
</organism>
<evidence type="ECO:0000256" key="1">
    <source>
        <dbReference type="ARBA" id="ARBA00000968"/>
    </source>
</evidence>
<dbReference type="NCBIfam" id="TIGR00187">
    <property type="entry name" value="ribE"/>
    <property type="match status" value="1"/>
</dbReference>
<dbReference type="EC" id="2.5.1.9" evidence="4"/>
<dbReference type="CDD" id="cd00402">
    <property type="entry name" value="Riboflavin_synthase_like"/>
    <property type="match status" value="1"/>
</dbReference>
<evidence type="ECO:0000256" key="8">
    <source>
        <dbReference type="ARBA" id="ARBA00022737"/>
    </source>
</evidence>
<keyword evidence="8" id="KW-0677">Repeat</keyword>
<dbReference type="Gene3D" id="2.40.30.20">
    <property type="match status" value="2"/>
</dbReference>
<comment type="function">
    <text evidence="2">Catalyzes the dismutation of two molecules of 6,7-dimethyl-8-ribityllumazine, resulting in the formation of riboflavin and 5-amino-6-(D-ribitylamino)uracil.</text>
</comment>
<evidence type="ECO:0000313" key="10">
    <source>
        <dbReference type="EMBL" id="VAX28931.1"/>
    </source>
</evidence>
<protein>
    <recommendedName>
        <fullName evidence="5">Riboflavin synthase</fullName>
        <ecNumber evidence="4">2.5.1.9</ecNumber>
    </recommendedName>
</protein>
<feature type="domain" description="Lumazine-binding" evidence="9">
    <location>
        <begin position="1"/>
        <end position="96"/>
    </location>
</feature>
<accession>A0A3B1CR25</accession>
<dbReference type="InterPro" id="IPR026017">
    <property type="entry name" value="Lumazine-bd_dom"/>
</dbReference>
<feature type="domain" description="Lumazine-binding" evidence="9">
    <location>
        <begin position="97"/>
        <end position="193"/>
    </location>
</feature>
<dbReference type="NCBIfam" id="NF006767">
    <property type="entry name" value="PRK09289.1"/>
    <property type="match status" value="1"/>
</dbReference>
<dbReference type="GO" id="GO:0009231">
    <property type="term" value="P:riboflavin biosynthetic process"/>
    <property type="evidence" value="ECO:0007669"/>
    <property type="project" value="UniProtKB-KW"/>
</dbReference>
<proteinExistence type="predicted"/>